<keyword evidence="2" id="KW-1185">Reference proteome</keyword>
<proteinExistence type="predicted"/>
<sequence>MNSRSNDWKLLAKAPVDEQLARFREAVARPQAEDVKGGLRAFACGLLAQDLIDMDSYVAVLGGHALNCLTPDCTNGFRDMSNGASASALTAIYSRAKYGSQKDIRFLAGLVINYLERQLDDPASHWARLFTSARELNDNVVLMTTGWRNVPSTANVLYDIVVEEINVKLAHMGLPTLINVKLPRIAPPCENYASLSTEERERVNLVQDHVIPAENFYRWSGVHVIFGDDVLVTGSTADKVLRESLLAGARSFQAIYPVAIDPRVALADATVEERLNMVEISHQLDDTLAKLLGAVDYQPILRTLRLLFSTNNYQALPSFLARVPAANWLRLYKAALGNEFLRQAECIPSLTLLRHYLEDHGLLGSSGVKAKRAPLCV</sequence>
<dbReference type="OrthoDB" id="6764831at2"/>
<dbReference type="Proteomes" id="UP000188559">
    <property type="component" value="Unassembled WGS sequence"/>
</dbReference>
<organism evidence="1 2">
    <name type="scientific">Pseudomonas azotoformans</name>
    <dbReference type="NCBI Taxonomy" id="47878"/>
    <lineage>
        <taxon>Bacteria</taxon>
        <taxon>Pseudomonadati</taxon>
        <taxon>Pseudomonadota</taxon>
        <taxon>Gammaproteobacteria</taxon>
        <taxon>Pseudomonadales</taxon>
        <taxon>Pseudomonadaceae</taxon>
        <taxon>Pseudomonas</taxon>
    </lineage>
</organism>
<gene>
    <name evidence="1" type="ORF">BLL37_05580</name>
</gene>
<evidence type="ECO:0008006" key="3">
    <source>
        <dbReference type="Google" id="ProtNLM"/>
    </source>
</evidence>
<dbReference type="EMBL" id="MNPV01000001">
    <property type="protein sequence ID" value="ONH48830.1"/>
    <property type="molecule type" value="Genomic_DNA"/>
</dbReference>
<evidence type="ECO:0000313" key="2">
    <source>
        <dbReference type="Proteomes" id="UP000188559"/>
    </source>
</evidence>
<comment type="caution">
    <text evidence="1">The sequence shown here is derived from an EMBL/GenBank/DDBJ whole genome shotgun (WGS) entry which is preliminary data.</text>
</comment>
<dbReference type="AlphaFoldDB" id="A0A1V2JUH6"/>
<evidence type="ECO:0000313" key="1">
    <source>
        <dbReference type="EMBL" id="ONH48830.1"/>
    </source>
</evidence>
<reference evidence="1 2" key="1">
    <citation type="submission" date="2016-10" db="EMBL/GenBank/DDBJ databases">
        <title>Pseudomonas lactis sp. nov. and Pseudomonas paralactis sp. nov., isolated from bovine raw milk.</title>
        <authorList>
            <person name="Von Neubeck M."/>
            <person name="Huptas C."/>
            <person name="Glueck C."/>
            <person name="Krewinkel M."/>
            <person name="Stoeckel M."/>
            <person name="Stressler T."/>
            <person name="Fischer L."/>
            <person name="Hinrichs J."/>
            <person name="Scherer S."/>
            <person name="Wenning M."/>
        </authorList>
    </citation>
    <scope>NUCLEOTIDE SEQUENCE [LARGE SCALE GENOMIC DNA]</scope>
    <source>
        <strain evidence="1 2">DSM 18862</strain>
    </source>
</reference>
<accession>A0A1V2JUH6</accession>
<name>A0A1V2JUH6_PSEAZ</name>
<dbReference type="GeneID" id="57374765"/>
<dbReference type="RefSeq" id="WP_071492936.1">
    <property type="nucleotide sequence ID" value="NZ_LT629702.1"/>
</dbReference>
<protein>
    <recommendedName>
        <fullName evidence="3">Phosphoribosyltransferase</fullName>
    </recommendedName>
</protein>